<proteinExistence type="predicted"/>
<reference evidence="2" key="1">
    <citation type="journal article" date="2022" name="Int. J. Mol. Sci.">
        <title>Draft Genome of Tanacetum Coccineum: Genomic Comparison of Closely Related Tanacetum-Family Plants.</title>
        <authorList>
            <person name="Yamashiro T."/>
            <person name="Shiraishi A."/>
            <person name="Nakayama K."/>
            <person name="Satake H."/>
        </authorList>
    </citation>
    <scope>NUCLEOTIDE SEQUENCE</scope>
</reference>
<feature type="compositionally biased region" description="Polar residues" evidence="1">
    <location>
        <begin position="357"/>
        <end position="370"/>
    </location>
</feature>
<sequence>MVPPNNLGPNLSGKAVNETRYQANPKETYLIAIKRIFRYLKCSGFDLKGYSDSDYAGCNMDKKSTSVLTLDDSKIWVSTPTRGIREDIGINIFRNALRAHYLPHSSMYVSPPFITIVRPWFTTIGYSGEIREKRTLKKSSFPLRWRLLMGQVIQCLGGKTGGLDQISNKDATILYCLANRVKVDYAMIIWEDIFHKLSKKTREKVVPYPRFISLLLEYMMPKYENKELTINLTQVFSVHNWALKPNQTEGPPFTDHMRAICNLDVPVDPKAPKPSSQTEEVPKAKRLELKSSLAKDKSLSHPSPPTLVVGEMHKEAQQATGSPTSLRATSEDRAHPQLSSGHDALADSTAEADPGLSTPNDSLPSQQDQTKSARDGLKTAQTDLGRNESRADEISKKIKLEDLSDLLKDTRSAFLSLSGLPHKKNQINVLDESKEEKSYTIDKDTHASSHDSQKDELEQQKAQAKAEVASLKARPSYPDVNQLTTLLIKTRMEYLDQTEEELKIDFNKPLKEQDHLNELNELANKKIKRTSDLKDHPRIENVFVSLLEVYKAEKRIVFYVKKSKANSLGNVYSEFGIDYNNFPQRIVPITRKKTCAIKMELSATHVMLANIAMINL</sequence>
<comment type="caution">
    <text evidence="2">The sequence shown here is derived from an EMBL/GenBank/DDBJ whole genome shotgun (WGS) entry which is preliminary data.</text>
</comment>
<feature type="compositionally biased region" description="Basic and acidic residues" evidence="1">
    <location>
        <begin position="431"/>
        <end position="459"/>
    </location>
</feature>
<feature type="compositionally biased region" description="Polar residues" evidence="1">
    <location>
        <begin position="317"/>
        <end position="328"/>
    </location>
</feature>
<keyword evidence="3" id="KW-1185">Reference proteome</keyword>
<evidence type="ECO:0008006" key="4">
    <source>
        <dbReference type="Google" id="ProtNLM"/>
    </source>
</evidence>
<evidence type="ECO:0000313" key="2">
    <source>
        <dbReference type="EMBL" id="GJT77745.1"/>
    </source>
</evidence>
<protein>
    <recommendedName>
        <fullName evidence="4">Reverse transcriptase Ty1/copia-type domain-containing protein</fullName>
    </recommendedName>
</protein>
<feature type="region of interest" description="Disordered" evidence="1">
    <location>
        <begin position="265"/>
        <end position="284"/>
    </location>
</feature>
<evidence type="ECO:0000313" key="3">
    <source>
        <dbReference type="Proteomes" id="UP001151760"/>
    </source>
</evidence>
<accession>A0ABQ5GR56</accession>
<dbReference type="Proteomes" id="UP001151760">
    <property type="component" value="Unassembled WGS sequence"/>
</dbReference>
<feature type="region of interest" description="Disordered" evidence="1">
    <location>
        <begin position="314"/>
        <end position="391"/>
    </location>
</feature>
<dbReference type="EMBL" id="BQNB010018740">
    <property type="protein sequence ID" value="GJT77745.1"/>
    <property type="molecule type" value="Genomic_DNA"/>
</dbReference>
<reference evidence="2" key="2">
    <citation type="submission" date="2022-01" db="EMBL/GenBank/DDBJ databases">
        <authorList>
            <person name="Yamashiro T."/>
            <person name="Shiraishi A."/>
            <person name="Satake H."/>
            <person name="Nakayama K."/>
        </authorList>
    </citation>
    <scope>NUCLEOTIDE SEQUENCE</scope>
</reference>
<feature type="region of interest" description="Disordered" evidence="1">
    <location>
        <begin position="428"/>
        <end position="464"/>
    </location>
</feature>
<evidence type="ECO:0000256" key="1">
    <source>
        <dbReference type="SAM" id="MobiDB-lite"/>
    </source>
</evidence>
<gene>
    <name evidence="2" type="ORF">Tco_1044470</name>
</gene>
<organism evidence="2 3">
    <name type="scientific">Tanacetum coccineum</name>
    <dbReference type="NCBI Taxonomy" id="301880"/>
    <lineage>
        <taxon>Eukaryota</taxon>
        <taxon>Viridiplantae</taxon>
        <taxon>Streptophyta</taxon>
        <taxon>Embryophyta</taxon>
        <taxon>Tracheophyta</taxon>
        <taxon>Spermatophyta</taxon>
        <taxon>Magnoliopsida</taxon>
        <taxon>eudicotyledons</taxon>
        <taxon>Gunneridae</taxon>
        <taxon>Pentapetalae</taxon>
        <taxon>asterids</taxon>
        <taxon>campanulids</taxon>
        <taxon>Asterales</taxon>
        <taxon>Asteraceae</taxon>
        <taxon>Asteroideae</taxon>
        <taxon>Anthemideae</taxon>
        <taxon>Anthemidinae</taxon>
        <taxon>Tanacetum</taxon>
    </lineage>
</organism>
<name>A0ABQ5GR56_9ASTR</name>